<protein>
    <submittedName>
        <fullName evidence="6">ABC transporter substrate-binding protein</fullName>
    </submittedName>
</protein>
<dbReference type="PANTHER" id="PTHR30024">
    <property type="entry name" value="ALIPHATIC SULFONATES-BINDING PROTEIN-RELATED"/>
    <property type="match status" value="1"/>
</dbReference>
<dbReference type="InterPro" id="IPR015168">
    <property type="entry name" value="SsuA/THI5"/>
</dbReference>
<dbReference type="AlphaFoldDB" id="A0A3L8P659"/>
<gene>
    <name evidence="6" type="ORF">D9V37_00020</name>
</gene>
<feature type="signal peptide" evidence="4">
    <location>
        <begin position="1"/>
        <end position="18"/>
    </location>
</feature>
<evidence type="ECO:0000313" key="6">
    <source>
        <dbReference type="EMBL" id="RLV50427.1"/>
    </source>
</evidence>
<evidence type="ECO:0000256" key="2">
    <source>
        <dbReference type="ARBA" id="ARBA00010742"/>
    </source>
</evidence>
<dbReference type="Proteomes" id="UP000281708">
    <property type="component" value="Unassembled WGS sequence"/>
</dbReference>
<dbReference type="EMBL" id="RDBE01000001">
    <property type="protein sequence ID" value="RLV50427.1"/>
    <property type="molecule type" value="Genomic_DNA"/>
</dbReference>
<organism evidence="6 7">
    <name type="scientific">Nocardioides mangrovicus</name>
    <dbReference type="NCBI Taxonomy" id="2478913"/>
    <lineage>
        <taxon>Bacteria</taxon>
        <taxon>Bacillati</taxon>
        <taxon>Actinomycetota</taxon>
        <taxon>Actinomycetes</taxon>
        <taxon>Propionibacteriales</taxon>
        <taxon>Nocardioidaceae</taxon>
        <taxon>Nocardioides</taxon>
    </lineage>
</organism>
<evidence type="ECO:0000256" key="1">
    <source>
        <dbReference type="ARBA" id="ARBA00004418"/>
    </source>
</evidence>
<evidence type="ECO:0000259" key="5">
    <source>
        <dbReference type="Pfam" id="PF09084"/>
    </source>
</evidence>
<keyword evidence="7" id="KW-1185">Reference proteome</keyword>
<name>A0A3L8P659_9ACTN</name>
<comment type="caution">
    <text evidence="6">The sequence shown here is derived from an EMBL/GenBank/DDBJ whole genome shotgun (WGS) entry which is preliminary data.</text>
</comment>
<dbReference type="PROSITE" id="PS51257">
    <property type="entry name" value="PROKAR_LIPOPROTEIN"/>
    <property type="match status" value="1"/>
</dbReference>
<comment type="subcellular location">
    <subcellularLocation>
        <location evidence="1">Periplasm</location>
    </subcellularLocation>
</comment>
<dbReference type="RefSeq" id="WP_121804108.1">
    <property type="nucleotide sequence ID" value="NZ_RDBE01000001.1"/>
</dbReference>
<comment type="similarity">
    <text evidence="2">Belongs to the bacterial solute-binding protein SsuA/TauA family.</text>
</comment>
<sequence>MRRLITALVAIVMAVALAACGALDEGSGDTKGTVKAKKGSTVVKVGYLHTIAVDDKLWLGQVAGYWAKQGLDLKLTKFDTGIAEAQALNAGSIDVAIMGGVTSNFPAQGQGKVFMLNSIENATAQIWVQPGSEITNVKQLKGKKVVTTTGTTADILLLRALTKAGVSRSDVTVVNAAMPDAVQAFNSGSVDAIVLWVPFDLRVKEADPGASMIASAGDYPDAAVGDGWVANNAWYAKHQATVKKIVAGWLQSNAAFRKDPSGSLQKVWKVAYSQDAKLSDLQHQVKYQTDYTNAEWLQRYENGQVLDVVGTAEKAFVALGGLPSFVEPKTFFDTSLFVDVAKQAS</sequence>
<feature type="domain" description="SsuA/THI5-like" evidence="5">
    <location>
        <begin position="59"/>
        <end position="261"/>
    </location>
</feature>
<dbReference type="GO" id="GO:0042597">
    <property type="term" value="C:periplasmic space"/>
    <property type="evidence" value="ECO:0007669"/>
    <property type="project" value="UniProtKB-SubCell"/>
</dbReference>
<dbReference type="Gene3D" id="3.40.190.10">
    <property type="entry name" value="Periplasmic binding protein-like II"/>
    <property type="match status" value="2"/>
</dbReference>
<dbReference type="PANTHER" id="PTHR30024:SF47">
    <property type="entry name" value="TAURINE-BINDING PERIPLASMIC PROTEIN"/>
    <property type="match status" value="1"/>
</dbReference>
<dbReference type="OrthoDB" id="506623at2"/>
<reference evidence="6 7" key="1">
    <citation type="submission" date="2018-10" db="EMBL/GenBank/DDBJ databases">
        <title>Marmoricola sp. 4Q3S-7 whole genome shotgun sequence.</title>
        <authorList>
            <person name="Li F."/>
        </authorList>
    </citation>
    <scope>NUCLEOTIDE SEQUENCE [LARGE SCALE GENOMIC DNA]</scope>
    <source>
        <strain evidence="6 7">4Q3S-7</strain>
    </source>
</reference>
<proteinExistence type="inferred from homology"/>
<feature type="chain" id="PRO_5018232941" evidence="4">
    <location>
        <begin position="19"/>
        <end position="345"/>
    </location>
</feature>
<dbReference type="SUPFAM" id="SSF53850">
    <property type="entry name" value="Periplasmic binding protein-like II"/>
    <property type="match status" value="1"/>
</dbReference>
<dbReference type="Pfam" id="PF09084">
    <property type="entry name" value="NMT1"/>
    <property type="match status" value="1"/>
</dbReference>
<keyword evidence="3 4" id="KW-0732">Signal</keyword>
<accession>A0A3L8P659</accession>
<evidence type="ECO:0000313" key="7">
    <source>
        <dbReference type="Proteomes" id="UP000281708"/>
    </source>
</evidence>
<evidence type="ECO:0000256" key="3">
    <source>
        <dbReference type="ARBA" id="ARBA00022729"/>
    </source>
</evidence>
<evidence type="ECO:0000256" key="4">
    <source>
        <dbReference type="SAM" id="SignalP"/>
    </source>
</evidence>